<reference evidence="1" key="1">
    <citation type="submission" date="2022-08" db="EMBL/GenBank/DDBJ databases">
        <title>Genome Sequence of Lecanicillium fungicola.</title>
        <authorList>
            <person name="Buettner E."/>
        </authorList>
    </citation>
    <scope>NUCLEOTIDE SEQUENCE</scope>
    <source>
        <strain evidence="1">Babe33</strain>
    </source>
</reference>
<keyword evidence="2" id="KW-1185">Reference proteome</keyword>
<evidence type="ECO:0000313" key="2">
    <source>
        <dbReference type="Proteomes" id="UP001143910"/>
    </source>
</evidence>
<organism evidence="1 2">
    <name type="scientific">Zarea fungicola</name>
    <dbReference type="NCBI Taxonomy" id="93591"/>
    <lineage>
        <taxon>Eukaryota</taxon>
        <taxon>Fungi</taxon>
        <taxon>Dikarya</taxon>
        <taxon>Ascomycota</taxon>
        <taxon>Pezizomycotina</taxon>
        <taxon>Sordariomycetes</taxon>
        <taxon>Hypocreomycetidae</taxon>
        <taxon>Hypocreales</taxon>
        <taxon>Cordycipitaceae</taxon>
        <taxon>Zarea</taxon>
    </lineage>
</organism>
<gene>
    <name evidence="1" type="ORF">NQ176_g5423</name>
</gene>
<proteinExistence type="predicted"/>
<dbReference type="Proteomes" id="UP001143910">
    <property type="component" value="Unassembled WGS sequence"/>
</dbReference>
<comment type="caution">
    <text evidence="1">The sequence shown here is derived from an EMBL/GenBank/DDBJ whole genome shotgun (WGS) entry which is preliminary data.</text>
</comment>
<protein>
    <submittedName>
        <fullName evidence="1">Uncharacterized protein</fullName>
    </submittedName>
</protein>
<name>A0ACC1N9D9_9HYPO</name>
<dbReference type="EMBL" id="JANJQO010000686">
    <property type="protein sequence ID" value="KAJ2975613.1"/>
    <property type="molecule type" value="Genomic_DNA"/>
</dbReference>
<sequence length="127" mass="13994">MRFDTTIALLTAAIASTQFPLIPGVSREILSQHNISIPNHDTIQALVHFGCEASFPRHTHPGEEVIYVRDGVLEYTIDGQHPVVLKGGDNFFIPAGVVHSVRNLSKKNSTELATYILQSDKPVITYV</sequence>
<evidence type="ECO:0000313" key="1">
    <source>
        <dbReference type="EMBL" id="KAJ2975613.1"/>
    </source>
</evidence>
<accession>A0ACC1N9D9</accession>